<dbReference type="InterPro" id="IPR036291">
    <property type="entry name" value="NAD(P)-bd_dom_sf"/>
</dbReference>
<name>A0ABT2GC20_9MICO</name>
<evidence type="ECO:0000313" key="4">
    <source>
        <dbReference type="Proteomes" id="UP001165580"/>
    </source>
</evidence>
<dbReference type="Proteomes" id="UP001165580">
    <property type="component" value="Unassembled WGS sequence"/>
</dbReference>
<dbReference type="Pfam" id="PF01370">
    <property type="entry name" value="Epimerase"/>
    <property type="match status" value="1"/>
</dbReference>
<evidence type="ECO:0000313" key="3">
    <source>
        <dbReference type="EMBL" id="MCS5713207.1"/>
    </source>
</evidence>
<accession>A0ABT2GC20</accession>
<keyword evidence="1" id="KW-0521">NADP</keyword>
<dbReference type="EMBL" id="JANTEZ010000001">
    <property type="protein sequence ID" value="MCS5713207.1"/>
    <property type="molecule type" value="Genomic_DNA"/>
</dbReference>
<organism evidence="3 4">
    <name type="scientific">Herbiconiux gentiana</name>
    <dbReference type="NCBI Taxonomy" id="2970912"/>
    <lineage>
        <taxon>Bacteria</taxon>
        <taxon>Bacillati</taxon>
        <taxon>Actinomycetota</taxon>
        <taxon>Actinomycetes</taxon>
        <taxon>Micrococcales</taxon>
        <taxon>Microbacteriaceae</taxon>
        <taxon>Herbiconiux</taxon>
    </lineage>
</organism>
<feature type="domain" description="NAD-dependent epimerase/dehydratase" evidence="2">
    <location>
        <begin position="31"/>
        <end position="135"/>
    </location>
</feature>
<evidence type="ECO:0000256" key="1">
    <source>
        <dbReference type="ARBA" id="ARBA00022857"/>
    </source>
</evidence>
<reference evidence="3" key="1">
    <citation type="submission" date="2022-08" db="EMBL/GenBank/DDBJ databases">
        <authorList>
            <person name="Deng Y."/>
            <person name="Han X.-F."/>
            <person name="Zhang Y.-Q."/>
        </authorList>
    </citation>
    <scope>NUCLEOTIDE SEQUENCE</scope>
    <source>
        <strain evidence="3">CPCC 205716</strain>
    </source>
</reference>
<dbReference type="SUPFAM" id="SSF51735">
    <property type="entry name" value="NAD(P)-binding Rossmann-fold domains"/>
    <property type="match status" value="1"/>
</dbReference>
<dbReference type="InterPro" id="IPR001509">
    <property type="entry name" value="Epimerase_deHydtase"/>
</dbReference>
<comment type="caution">
    <text evidence="3">The sequence shown here is derived from an EMBL/GenBank/DDBJ whole genome shotgun (WGS) entry which is preliminary data.</text>
</comment>
<sequence>MTGCHKYVVDAVIADQTPPTGSAQERVVMRIVVVGGTGLIGSKVVAQLAAAGHDVLAASRATGINSYTAQGLEDALEGAETVVDLSNSSNTDQAGALDFFYASTLNLLTYGQAAGVQHHVALSVVGTDRLAQTERGYFFAKDAQETLIRRSSSPYSLVHATQFFEFVRSIGDSASHGNSVRLAEALVQPIAGDDVATAVTQTALGAPTNTTTEFTGPEVFAMADLVKLELRARRDPREVVADPLARYFGNTLARDELLPAPTAHRFTTRFEDWLVS</sequence>
<evidence type="ECO:0000259" key="2">
    <source>
        <dbReference type="Pfam" id="PF01370"/>
    </source>
</evidence>
<keyword evidence="4" id="KW-1185">Reference proteome</keyword>
<gene>
    <name evidence="3" type="ORF">NVV95_01435</name>
</gene>
<dbReference type="RefSeq" id="WP_259484756.1">
    <property type="nucleotide sequence ID" value="NZ_JANTEZ010000001.1"/>
</dbReference>
<dbReference type="InterPro" id="IPR051164">
    <property type="entry name" value="NmrA-like_oxidored"/>
</dbReference>
<dbReference type="PANTHER" id="PTHR42748:SF3">
    <property type="entry name" value="BLL4366 PROTEIN"/>
    <property type="match status" value="1"/>
</dbReference>
<dbReference type="Gene3D" id="3.40.50.720">
    <property type="entry name" value="NAD(P)-binding Rossmann-like Domain"/>
    <property type="match status" value="1"/>
</dbReference>
<dbReference type="PANTHER" id="PTHR42748">
    <property type="entry name" value="NITROGEN METABOLITE REPRESSION PROTEIN NMRA FAMILY MEMBER"/>
    <property type="match status" value="1"/>
</dbReference>
<proteinExistence type="predicted"/>
<protein>
    <submittedName>
        <fullName evidence="3">NmrA family NAD(P)-binding protein</fullName>
    </submittedName>
</protein>